<dbReference type="SUPFAM" id="SSF50156">
    <property type="entry name" value="PDZ domain-like"/>
    <property type="match status" value="1"/>
</dbReference>
<sequence>MMEMEAQPQPAPNGNPYEEFRRIESSRASQRKRRNDEKRNADLASQDDVYRLSDKPPVRGEDNPGFESEESLDDLLDDLSQMSPNLIQDIDVVRSFLYSHEVKQAQNLMKTLREEFPHERSLDDPALLSEALSKVCTKMRKQYDLLNAGELALCLNYEQLREVSGIDSDTLDDFEMEDEALMLAKNFVGREMSDLLKAVTIDKTKSVLGATVKNVDASVVISRIVAGGAVQRDGRLQEGDEIININLQTVKGKSVDEVCQIMEQLTGHVTFVVIASGKTNERNVENDITHVRTLFSYNPESDEYIPCKELGLFFSKGQILKIHKGDDENWWQAYKEGENDMSNLAGLVPSFEFETRRREMNKEYERELEKENEPVLCGKKKNKKAKKSKKNKKKNKKDDVEEEIVHVSVYYLVSLK</sequence>
<organism evidence="6">
    <name type="scientific">Oikopleura dioica</name>
    <name type="common">Tunicate</name>
    <dbReference type="NCBI Taxonomy" id="34765"/>
    <lineage>
        <taxon>Eukaryota</taxon>
        <taxon>Metazoa</taxon>
        <taxon>Chordata</taxon>
        <taxon>Tunicata</taxon>
        <taxon>Appendicularia</taxon>
        <taxon>Copelata</taxon>
        <taxon>Oikopleuridae</taxon>
        <taxon>Oikopleura</taxon>
    </lineage>
</organism>
<dbReference type="PROSITE" id="PS50106">
    <property type="entry name" value="PDZ"/>
    <property type="match status" value="1"/>
</dbReference>
<feature type="region of interest" description="Disordered" evidence="3">
    <location>
        <begin position="1"/>
        <end position="70"/>
    </location>
</feature>
<evidence type="ECO:0000313" key="7">
    <source>
        <dbReference type="Proteomes" id="UP000001307"/>
    </source>
</evidence>
<reference evidence="6" key="1">
    <citation type="journal article" date="2010" name="Science">
        <title>Plasticity of animal genome architecture unmasked by rapid evolution of a pelagic tunicate.</title>
        <authorList>
            <person name="Denoeud F."/>
            <person name="Henriet S."/>
            <person name="Mungpakdee S."/>
            <person name="Aury J.M."/>
            <person name="Da Silva C."/>
            <person name="Brinkmann H."/>
            <person name="Mikhaleva J."/>
            <person name="Olsen L.C."/>
            <person name="Jubin C."/>
            <person name="Canestro C."/>
            <person name="Bouquet J.M."/>
            <person name="Danks G."/>
            <person name="Poulain J."/>
            <person name="Campsteijn C."/>
            <person name="Adamski M."/>
            <person name="Cross I."/>
            <person name="Yadetie F."/>
            <person name="Muffato M."/>
            <person name="Louis A."/>
            <person name="Butcher S."/>
            <person name="Tsagkogeorga G."/>
            <person name="Konrad A."/>
            <person name="Singh S."/>
            <person name="Jensen M.F."/>
            <person name="Cong E.H."/>
            <person name="Eikeseth-Otteraa H."/>
            <person name="Noel B."/>
            <person name="Anthouard V."/>
            <person name="Porcel B.M."/>
            <person name="Kachouri-Lafond R."/>
            <person name="Nishino A."/>
            <person name="Ugolini M."/>
            <person name="Chourrout P."/>
            <person name="Nishida H."/>
            <person name="Aasland R."/>
            <person name="Huzurbazar S."/>
            <person name="Westhof E."/>
            <person name="Delsuc F."/>
            <person name="Lehrach H."/>
            <person name="Reinhardt R."/>
            <person name="Weissenbach J."/>
            <person name="Roy S.W."/>
            <person name="Artiguenave F."/>
            <person name="Postlethwait J.H."/>
            <person name="Manak J.R."/>
            <person name="Thompson E.M."/>
            <person name="Jaillon O."/>
            <person name="Du Pasquier L."/>
            <person name="Boudinot P."/>
            <person name="Liberles D.A."/>
            <person name="Volff J.N."/>
            <person name="Philippe H."/>
            <person name="Lenhard B."/>
            <person name="Roest Crollius H."/>
            <person name="Wincker P."/>
            <person name="Chourrout D."/>
        </authorList>
    </citation>
    <scope>NUCLEOTIDE SEQUENCE [LARGE SCALE GENOMIC DNA]</scope>
</reference>
<dbReference type="OrthoDB" id="439127at2759"/>
<dbReference type="Pfam" id="PF07653">
    <property type="entry name" value="SH3_2"/>
    <property type="match status" value="1"/>
</dbReference>
<evidence type="ECO:0000256" key="3">
    <source>
        <dbReference type="SAM" id="MobiDB-lite"/>
    </source>
</evidence>
<feature type="region of interest" description="Disordered" evidence="3">
    <location>
        <begin position="365"/>
        <end position="399"/>
    </location>
</feature>
<dbReference type="InterPro" id="IPR035601">
    <property type="entry name" value="MPP5_SH3"/>
</dbReference>
<dbReference type="Pfam" id="PF00595">
    <property type="entry name" value="PDZ"/>
    <property type="match status" value="1"/>
</dbReference>
<dbReference type="InterPro" id="IPR001478">
    <property type="entry name" value="PDZ"/>
</dbReference>
<dbReference type="InterPro" id="IPR036028">
    <property type="entry name" value="SH3-like_dom_sf"/>
</dbReference>
<evidence type="ECO:0000313" key="6">
    <source>
        <dbReference type="EMBL" id="CBY16168.1"/>
    </source>
</evidence>
<feature type="non-terminal residue" evidence="6">
    <location>
        <position position="416"/>
    </location>
</feature>
<dbReference type="Gene3D" id="2.30.42.10">
    <property type="match status" value="1"/>
</dbReference>
<dbReference type="InterPro" id="IPR036034">
    <property type="entry name" value="PDZ_sf"/>
</dbReference>
<dbReference type="InterPro" id="IPR001452">
    <property type="entry name" value="SH3_domain"/>
</dbReference>
<accession>E4Y2T4</accession>
<dbReference type="InParanoid" id="E4Y2T4"/>
<dbReference type="SMART" id="SM00228">
    <property type="entry name" value="PDZ"/>
    <property type="match status" value="1"/>
</dbReference>
<feature type="compositionally biased region" description="Basic residues" evidence="3">
    <location>
        <begin position="378"/>
        <end position="395"/>
    </location>
</feature>
<dbReference type="SMART" id="SM00326">
    <property type="entry name" value="SH3"/>
    <property type="match status" value="1"/>
</dbReference>
<feature type="domain" description="SH3" evidence="4">
    <location>
        <begin position="286"/>
        <end position="358"/>
    </location>
</feature>
<evidence type="ECO:0000259" key="5">
    <source>
        <dbReference type="PROSITE" id="PS50106"/>
    </source>
</evidence>
<dbReference type="Gene3D" id="2.30.30.40">
    <property type="entry name" value="SH3 Domains"/>
    <property type="match status" value="1"/>
</dbReference>
<evidence type="ECO:0000259" key="4">
    <source>
        <dbReference type="PROSITE" id="PS50002"/>
    </source>
</evidence>
<evidence type="ECO:0000256" key="2">
    <source>
        <dbReference type="PROSITE-ProRule" id="PRU00192"/>
    </source>
</evidence>
<dbReference type="EMBL" id="FN653930">
    <property type="protein sequence ID" value="CBY16168.1"/>
    <property type="molecule type" value="Genomic_DNA"/>
</dbReference>
<evidence type="ECO:0008006" key="8">
    <source>
        <dbReference type="Google" id="ProtNLM"/>
    </source>
</evidence>
<gene>
    <name evidence="6" type="ORF">GSOID_T00016491001</name>
</gene>
<evidence type="ECO:0000256" key="1">
    <source>
        <dbReference type="ARBA" id="ARBA00022443"/>
    </source>
</evidence>
<dbReference type="PROSITE" id="PS50002">
    <property type="entry name" value="SH3"/>
    <property type="match status" value="1"/>
</dbReference>
<keyword evidence="7" id="KW-1185">Reference proteome</keyword>
<name>E4Y2T4_OIKDI</name>
<dbReference type="SUPFAM" id="SSF50044">
    <property type="entry name" value="SH3-domain"/>
    <property type="match status" value="1"/>
</dbReference>
<dbReference type="PANTHER" id="PTHR23122">
    <property type="entry name" value="MEMBRANE-ASSOCIATED GUANYLATE KINASE MAGUK"/>
    <property type="match status" value="1"/>
</dbReference>
<feature type="domain" description="PDZ" evidence="5">
    <location>
        <begin position="198"/>
        <end position="277"/>
    </location>
</feature>
<dbReference type="AlphaFoldDB" id="E4Y2T4"/>
<keyword evidence="1 2" id="KW-0728">SH3 domain</keyword>
<feature type="compositionally biased region" description="Basic and acidic residues" evidence="3">
    <location>
        <begin position="48"/>
        <end position="62"/>
    </location>
</feature>
<proteinExistence type="predicted"/>
<dbReference type="InterPro" id="IPR050716">
    <property type="entry name" value="MAGUK"/>
</dbReference>
<dbReference type="CDD" id="cd12036">
    <property type="entry name" value="SH3_MPP5"/>
    <property type="match status" value="1"/>
</dbReference>
<dbReference type="Proteomes" id="UP000001307">
    <property type="component" value="Unassembled WGS sequence"/>
</dbReference>
<protein>
    <recommendedName>
        <fullName evidence="8">PDZ domain-containing protein</fullName>
    </recommendedName>
</protein>